<gene>
    <name evidence="2" type="ORF">CYMTET_23745</name>
</gene>
<sequence length="565" mass="62043">MALVRPTFRAFVSELRSPRLVARTSYAASFQGLFFLIDRLKLSSPPLGFPLSASNLLASFSPALRTTVPLGSSTLPYQTERLFYTNSVQFGSDTDATSLPSPSDAGIKRRPRGPTVKHVSVELTSYLNALLGEDVARKACAAIHKADLEQDALVRKRVESLQRLMGPDMFQKVVETNPRILACNASDVTDSFDRLVQNLGKELAYKALGLRSTILSKITASEGCTLSVISDVFGDAAFGIITRNPGLLRLDAHLLRENALATLRHFGEEDAKTIVIRQPSVLYVENERQEQVIATLADHLRDREGAVRIIVRNPKLLCQVNSTSLSGVLGHLEELFGNNMITFVLNHPTVLMAHFEKIPALVALVTERLGREEAALIISKNLGLLRCKMSTVTKSWQALDLMFGTDVADTLVRRNPSILVGRPANFRSTFNTVLELLGEVKGQEVVHRQPGLLKTDHMAMKETWGILVAAVGERAVLEMAIRNPLMLTFKPATVQQALLALEELVGTEGAKEKITRQIEVLACKEATLIEAVPTLTEILGSEEVPPVTLRLPELVYSVTLVSERS</sequence>
<dbReference type="EMBL" id="LGRX02012245">
    <property type="protein sequence ID" value="KAK3267711.1"/>
    <property type="molecule type" value="Genomic_DNA"/>
</dbReference>
<proteinExistence type="predicted"/>
<comment type="caution">
    <text evidence="2">The sequence shown here is derived from an EMBL/GenBank/DDBJ whole genome shotgun (WGS) entry which is preliminary data.</text>
</comment>
<dbReference type="Gene3D" id="1.25.70.10">
    <property type="entry name" value="Transcription termination factor 3, mitochondrial"/>
    <property type="match status" value="1"/>
</dbReference>
<dbReference type="InterPro" id="IPR038538">
    <property type="entry name" value="MTERF_sf"/>
</dbReference>
<accession>A0AAE0FYN7</accession>
<dbReference type="AlphaFoldDB" id="A0AAE0FYN7"/>
<protein>
    <submittedName>
        <fullName evidence="2">Uncharacterized protein</fullName>
    </submittedName>
</protein>
<evidence type="ECO:0000313" key="2">
    <source>
        <dbReference type="EMBL" id="KAK3267711.1"/>
    </source>
</evidence>
<feature type="region of interest" description="Disordered" evidence="1">
    <location>
        <begin position="94"/>
        <end position="113"/>
    </location>
</feature>
<reference evidence="2 3" key="1">
    <citation type="journal article" date="2015" name="Genome Biol. Evol.">
        <title>Comparative Genomics of a Bacterivorous Green Alga Reveals Evolutionary Causalities and Consequences of Phago-Mixotrophic Mode of Nutrition.</title>
        <authorList>
            <person name="Burns J.A."/>
            <person name="Paasch A."/>
            <person name="Narechania A."/>
            <person name="Kim E."/>
        </authorList>
    </citation>
    <scope>NUCLEOTIDE SEQUENCE [LARGE SCALE GENOMIC DNA]</scope>
    <source>
        <strain evidence="2 3">PLY_AMNH</strain>
    </source>
</reference>
<evidence type="ECO:0000256" key="1">
    <source>
        <dbReference type="SAM" id="MobiDB-lite"/>
    </source>
</evidence>
<organism evidence="2 3">
    <name type="scientific">Cymbomonas tetramitiformis</name>
    <dbReference type="NCBI Taxonomy" id="36881"/>
    <lineage>
        <taxon>Eukaryota</taxon>
        <taxon>Viridiplantae</taxon>
        <taxon>Chlorophyta</taxon>
        <taxon>Pyramimonadophyceae</taxon>
        <taxon>Pyramimonadales</taxon>
        <taxon>Pyramimonadaceae</taxon>
        <taxon>Cymbomonas</taxon>
    </lineage>
</organism>
<keyword evidence="3" id="KW-1185">Reference proteome</keyword>
<name>A0AAE0FYN7_9CHLO</name>
<evidence type="ECO:0000313" key="3">
    <source>
        <dbReference type="Proteomes" id="UP001190700"/>
    </source>
</evidence>
<dbReference type="Proteomes" id="UP001190700">
    <property type="component" value="Unassembled WGS sequence"/>
</dbReference>